<evidence type="ECO:0000313" key="2">
    <source>
        <dbReference type="EMBL" id="RZE24236.1"/>
    </source>
</evidence>
<reference evidence="4" key="3">
    <citation type="submission" date="2019-07" db="EMBL/GenBank/DDBJ databases">
        <authorList>
            <person name="Pylro V."/>
            <person name="Dias A."/>
            <person name="Andreote F."/>
            <person name="Varani A."/>
            <person name="Andreote C."/>
            <person name="Bernardo E."/>
            <person name="Martins T."/>
        </authorList>
    </citation>
    <scope>NUCLEOTIDE SEQUENCE</scope>
    <source>
        <strain evidence="4">77</strain>
    </source>
</reference>
<dbReference type="Proteomes" id="UP000292693">
    <property type="component" value="Unassembled WGS sequence"/>
</dbReference>
<dbReference type="RefSeq" id="WP_008404018.1">
    <property type="nucleotide sequence ID" value="NZ_CP014485.1"/>
</dbReference>
<reference evidence="5 6" key="1">
    <citation type="submission" date="2017-12" db="EMBL/GenBank/DDBJ databases">
        <title>Population genomics insights into the ecological differentiation and adaptive evolution in streptomycetes.</title>
        <authorList>
            <person name="Li Y."/>
            <person name="Huang Y."/>
        </authorList>
    </citation>
    <scope>NUCLEOTIDE SEQUENCE [LARGE SCALE GENOMIC DNA]</scope>
    <source>
        <strain evidence="3 5">FXJ.2339</strain>
        <strain evidence="2 6">NBRC 100770</strain>
    </source>
</reference>
<dbReference type="Pfam" id="PF19466">
    <property type="entry name" value="DUF6003"/>
    <property type="match status" value="1"/>
</dbReference>
<accession>A0A2A2UCX1</accession>
<dbReference type="EMBL" id="PKLL01000013">
    <property type="protein sequence ID" value="RZE24236.1"/>
    <property type="molecule type" value="Genomic_DNA"/>
</dbReference>
<proteinExistence type="predicted"/>
<evidence type="ECO:0000313" key="7">
    <source>
        <dbReference type="Proteomes" id="UP000318052"/>
    </source>
</evidence>
<accession>A0A126Y222</accession>
<keyword evidence="7" id="KW-1185">Reference proteome</keyword>
<dbReference type="AlphaFoldDB" id="A0A2A2UCX1"/>
<accession>A0A0X3XBL9</accession>
<dbReference type="EMBL" id="VOGX01000021">
    <property type="protein sequence ID" value="TWV24761.1"/>
    <property type="molecule type" value="Genomic_DNA"/>
</dbReference>
<evidence type="ECO:0000313" key="4">
    <source>
        <dbReference type="EMBL" id="TWV24761.1"/>
    </source>
</evidence>
<reference evidence="7" key="2">
    <citation type="journal article" date="2019" name="Microbiol. Resour. Announc.">
        <title>Draft Genomic Sequences of Streptomyces misionensis and Streptomyces albidoflavus, bacteria applied for phytopathogen biocontrol.</title>
        <authorList>
            <person name="Pylro V."/>
            <person name="Dias A."/>
            <person name="Andreote F."/>
            <person name="Varani A."/>
            <person name="Andreote C."/>
            <person name="Bernardo E."/>
            <person name="Martins T."/>
        </authorList>
    </citation>
    <scope>NUCLEOTIDE SEQUENCE [LARGE SCALE GENOMIC DNA]</scope>
    <source>
        <strain evidence="7">77</strain>
    </source>
</reference>
<dbReference type="Proteomes" id="UP000292095">
    <property type="component" value="Unassembled WGS sequence"/>
</dbReference>
<evidence type="ECO:0000313" key="3">
    <source>
        <dbReference type="EMBL" id="RZE41927.1"/>
    </source>
</evidence>
<feature type="region of interest" description="Disordered" evidence="1">
    <location>
        <begin position="63"/>
        <end position="85"/>
    </location>
</feature>
<organism evidence="2 6">
    <name type="scientific">Streptomyces albidoflavus</name>
    <dbReference type="NCBI Taxonomy" id="1886"/>
    <lineage>
        <taxon>Bacteria</taxon>
        <taxon>Bacillati</taxon>
        <taxon>Actinomycetota</taxon>
        <taxon>Actinomycetes</taxon>
        <taxon>Kitasatosporales</taxon>
        <taxon>Streptomycetaceae</taxon>
        <taxon>Streptomyces</taxon>
        <taxon>Streptomyces albidoflavus group</taxon>
    </lineage>
</organism>
<dbReference type="GeneID" id="97268028"/>
<name>A0A2A2UCX1_9ACTN</name>
<comment type="caution">
    <text evidence="2">The sequence shown here is derived from an EMBL/GenBank/DDBJ whole genome shotgun (WGS) entry which is preliminary data.</text>
</comment>
<sequence length="151" mass="15858">MTDDAYLVLLEGPAVPLGTPLAATGPLACLDTPAVRAWLAAHEVTATSPRLYLVPPEETAALPEDAEKLPVPLSPEELSTVRTRNAPEAVAGVERELRAYRSCTEDREGLLRRALAAGVPAHRVAELTGEELTAVKAAAAERGTEAAATRS</sequence>
<evidence type="ECO:0000313" key="5">
    <source>
        <dbReference type="Proteomes" id="UP000292095"/>
    </source>
</evidence>
<gene>
    <name evidence="3" type="ORF">C0Q91_12205</name>
    <name evidence="2" type="ORF">C0Q92_12210</name>
    <name evidence="4" type="ORF">FRZ02_14890</name>
</gene>
<dbReference type="InterPro" id="IPR046045">
    <property type="entry name" value="DUF6003"/>
</dbReference>
<evidence type="ECO:0000313" key="6">
    <source>
        <dbReference type="Proteomes" id="UP000292693"/>
    </source>
</evidence>
<protein>
    <submittedName>
        <fullName evidence="2">Uncharacterized protein</fullName>
    </submittedName>
</protein>
<dbReference type="EMBL" id="PKLK01000013">
    <property type="protein sequence ID" value="RZE41927.1"/>
    <property type="molecule type" value="Genomic_DNA"/>
</dbReference>
<evidence type="ECO:0000256" key="1">
    <source>
        <dbReference type="SAM" id="MobiDB-lite"/>
    </source>
</evidence>
<dbReference type="Proteomes" id="UP000318052">
    <property type="component" value="Unassembled WGS sequence"/>
</dbReference>